<dbReference type="Pfam" id="PF06580">
    <property type="entry name" value="His_kinase"/>
    <property type="match status" value="1"/>
</dbReference>
<dbReference type="EMBL" id="ADLK01000011">
    <property type="protein sequence ID" value="KMW22266.1"/>
    <property type="molecule type" value="Genomic_DNA"/>
</dbReference>
<keyword evidence="2" id="KW-1003">Cell membrane</keyword>
<dbReference type="GO" id="GO:0000155">
    <property type="term" value="F:phosphorelay sensor kinase activity"/>
    <property type="evidence" value="ECO:0007669"/>
    <property type="project" value="InterPro"/>
</dbReference>
<dbReference type="Gene3D" id="6.10.340.10">
    <property type="match status" value="1"/>
</dbReference>
<name>A0A0J9CCQ2_9FIRM</name>
<dbReference type="SUPFAM" id="SSF55874">
    <property type="entry name" value="ATPase domain of HSP90 chaperone/DNA topoisomerase II/histidine kinase"/>
    <property type="match status" value="1"/>
</dbReference>
<dbReference type="Gene3D" id="3.30.565.10">
    <property type="entry name" value="Histidine kinase-like ATPase, C-terminal domain"/>
    <property type="match status" value="1"/>
</dbReference>
<keyword evidence="7" id="KW-0418">Kinase</keyword>
<dbReference type="Pfam" id="PF02518">
    <property type="entry name" value="HATPase_c"/>
    <property type="match status" value="1"/>
</dbReference>
<reference evidence="15 16" key="1">
    <citation type="submission" date="2011-04" db="EMBL/GenBank/DDBJ databases">
        <title>The Genome Sequence of Clostridium citroniae WAL-19142.</title>
        <authorList>
            <consortium name="The Broad Institute Genome Sequencing Platform"/>
            <person name="Earl A."/>
            <person name="Ward D."/>
            <person name="Feldgarden M."/>
            <person name="Gevers D."/>
            <person name="Warren Y.A."/>
            <person name="Tyrrell K.L."/>
            <person name="Citron D.M."/>
            <person name="Goldstein E.J."/>
            <person name="Daigneault M."/>
            <person name="Allen-Vercoe E."/>
            <person name="Young S.K."/>
            <person name="Zeng Q."/>
            <person name="Gargeya S."/>
            <person name="Fitzgerald M."/>
            <person name="Haas B."/>
            <person name="Abouelleil A."/>
            <person name="Alvarado L."/>
            <person name="Arachchi H.M."/>
            <person name="Berlin A."/>
            <person name="Brown A."/>
            <person name="Chapman S.B."/>
            <person name="Chen Z."/>
            <person name="Dunbar C."/>
            <person name="Freedman E."/>
            <person name="Gearin G."/>
            <person name="Gellesch M."/>
            <person name="Goldberg J."/>
            <person name="Griggs A."/>
            <person name="Gujja S."/>
            <person name="Heilman E.R."/>
            <person name="Heiman D."/>
            <person name="Howarth C."/>
            <person name="Larson L."/>
            <person name="Lui A."/>
            <person name="MacDonald P.J."/>
            <person name="Mehta T."/>
            <person name="Montmayeur A."/>
            <person name="Murphy C."/>
            <person name="Neiman D."/>
            <person name="Pearson M."/>
            <person name="Priest M."/>
            <person name="Roberts A."/>
            <person name="Saif S."/>
            <person name="Shea T."/>
            <person name="Shenoy N."/>
            <person name="Sisk P."/>
            <person name="Stolte C."/>
            <person name="Sykes S."/>
            <person name="White J."/>
            <person name="Yandava C."/>
            <person name="Wortman J."/>
            <person name="Nusbaum C."/>
            <person name="Birren B."/>
        </authorList>
    </citation>
    <scope>NUCLEOTIDE SEQUENCE [LARGE SCALE GENOMIC DNA]</scope>
    <source>
        <strain evidence="15 16">WAL-19142</strain>
    </source>
</reference>
<feature type="coiled-coil region" evidence="12">
    <location>
        <begin position="360"/>
        <end position="387"/>
    </location>
</feature>
<organism evidence="15 16">
    <name type="scientific">[Clostridium] citroniae WAL-19142</name>
    <dbReference type="NCBI Taxonomy" id="742734"/>
    <lineage>
        <taxon>Bacteria</taxon>
        <taxon>Bacillati</taxon>
        <taxon>Bacillota</taxon>
        <taxon>Clostridia</taxon>
        <taxon>Lachnospirales</taxon>
        <taxon>Lachnospiraceae</taxon>
        <taxon>Enterocloster</taxon>
    </lineage>
</organism>
<dbReference type="Proteomes" id="UP000037392">
    <property type="component" value="Unassembled WGS sequence"/>
</dbReference>
<dbReference type="InterPro" id="IPR036890">
    <property type="entry name" value="HATPase_C_sf"/>
</dbReference>
<evidence type="ECO:0000256" key="5">
    <source>
        <dbReference type="ARBA" id="ARBA00022692"/>
    </source>
</evidence>
<dbReference type="AlphaFoldDB" id="A0A0J9CCQ2"/>
<sequence>MNKYIERFLGTKSSLQRKVIVIYLLVAVLPIIIITLFISAIYYNNILKAANTLLDQNAGQHEEVVHERMDEYENVLYELVTNKEYISLSKRINEGNEDTLIMDVGHMEDLLRSSVYTYDRIRSITFLGDSGRYASYSKWYSSNHENIWIDDRKREVIHDEVEKQQKLTFIATVNLREGGIKGDYVVLMGFPVKNLRTKEQSGVLVMALENDVLLFEGNEDKRKESGVATIILDREDRILAGTDPDFINLNYKEYVKEEFGKTKRISEMRHSIEGTEWTIMNIVDTDLYRKDIYDMVRAVVVLVLTITCIYFSTVFLISRKYIQTIQKIAQGIHNYEGTDAKQINVEMDEKNELYVIVRQFNTMTARVNSLVEKLKQKNEEIKAAAISQKHAEIKALEAQINPHFLFNTLDSINWRAIEHDEEEISNMLGVLGSLLRYSISNIDMEVVLEAEISWLKKYIFLQRDRFQYSFDCEYDITEEAMAFPIYKMLLQPIIENTILHAFEEVKEGGMIYVKAFKRQDGKLEIRIRDNGSGMKGEVLAEIRKEISENGPLNSKSIGISNVIHRLRLYYQEEAEITVNSTWGEGTEFVLVIPERQQVC</sequence>
<evidence type="ECO:0000256" key="12">
    <source>
        <dbReference type="SAM" id="Coils"/>
    </source>
</evidence>
<dbReference type="InterPro" id="IPR003594">
    <property type="entry name" value="HATPase_dom"/>
</dbReference>
<keyword evidence="12" id="KW-0175">Coiled coil</keyword>
<keyword evidence="3" id="KW-0597">Phosphoprotein</keyword>
<dbReference type="InterPro" id="IPR050640">
    <property type="entry name" value="Bact_2-comp_sensor_kinase"/>
</dbReference>
<evidence type="ECO:0000313" key="15">
    <source>
        <dbReference type="EMBL" id="KMW22266.1"/>
    </source>
</evidence>
<evidence type="ECO:0000256" key="1">
    <source>
        <dbReference type="ARBA" id="ARBA00004651"/>
    </source>
</evidence>
<dbReference type="InterPro" id="IPR010559">
    <property type="entry name" value="Sig_transdc_His_kin_internal"/>
</dbReference>
<feature type="domain" description="Histidine kinase" evidence="14">
    <location>
        <begin position="490"/>
        <end position="596"/>
    </location>
</feature>
<evidence type="ECO:0000256" key="6">
    <source>
        <dbReference type="ARBA" id="ARBA00022741"/>
    </source>
</evidence>
<keyword evidence="6" id="KW-0547">Nucleotide-binding</keyword>
<evidence type="ECO:0000259" key="14">
    <source>
        <dbReference type="PROSITE" id="PS50109"/>
    </source>
</evidence>
<evidence type="ECO:0000256" key="10">
    <source>
        <dbReference type="ARBA" id="ARBA00023012"/>
    </source>
</evidence>
<dbReference type="OrthoDB" id="9809348at2"/>
<dbReference type="PATRIC" id="fig|742734.4.peg.1597"/>
<feature type="transmembrane region" description="Helical" evidence="13">
    <location>
        <begin position="20"/>
        <end position="43"/>
    </location>
</feature>
<dbReference type="RefSeq" id="WP_007863326.1">
    <property type="nucleotide sequence ID" value="NZ_KQ235876.1"/>
</dbReference>
<gene>
    <name evidence="15" type="ORF">HMPREF9470_01495</name>
</gene>
<evidence type="ECO:0000256" key="11">
    <source>
        <dbReference type="ARBA" id="ARBA00023136"/>
    </source>
</evidence>
<comment type="subcellular location">
    <subcellularLocation>
        <location evidence="1">Cell membrane</location>
        <topology evidence="1">Multi-pass membrane protein</topology>
    </subcellularLocation>
</comment>
<accession>A0A0J9CCQ2</accession>
<dbReference type="GeneID" id="93164579"/>
<proteinExistence type="predicted"/>
<evidence type="ECO:0000313" key="16">
    <source>
        <dbReference type="Proteomes" id="UP000037392"/>
    </source>
</evidence>
<evidence type="ECO:0000256" key="2">
    <source>
        <dbReference type="ARBA" id="ARBA00022475"/>
    </source>
</evidence>
<keyword evidence="8" id="KW-0067">ATP-binding</keyword>
<dbReference type="PROSITE" id="PS50109">
    <property type="entry name" value="HIS_KIN"/>
    <property type="match status" value="1"/>
</dbReference>
<evidence type="ECO:0000256" key="8">
    <source>
        <dbReference type="ARBA" id="ARBA00022840"/>
    </source>
</evidence>
<dbReference type="PANTHER" id="PTHR34220:SF11">
    <property type="entry name" value="SENSOR PROTEIN KINASE HPTS"/>
    <property type="match status" value="1"/>
</dbReference>
<evidence type="ECO:0000256" key="3">
    <source>
        <dbReference type="ARBA" id="ARBA00022553"/>
    </source>
</evidence>
<keyword evidence="9 13" id="KW-1133">Transmembrane helix</keyword>
<evidence type="ECO:0000256" key="9">
    <source>
        <dbReference type="ARBA" id="ARBA00022989"/>
    </source>
</evidence>
<dbReference type="PANTHER" id="PTHR34220">
    <property type="entry name" value="SENSOR HISTIDINE KINASE YPDA"/>
    <property type="match status" value="1"/>
</dbReference>
<dbReference type="GO" id="GO:0005524">
    <property type="term" value="F:ATP binding"/>
    <property type="evidence" value="ECO:0007669"/>
    <property type="project" value="UniProtKB-KW"/>
</dbReference>
<keyword evidence="11 13" id="KW-0472">Membrane</keyword>
<dbReference type="GO" id="GO:0005886">
    <property type="term" value="C:plasma membrane"/>
    <property type="evidence" value="ECO:0007669"/>
    <property type="project" value="UniProtKB-SubCell"/>
</dbReference>
<protein>
    <recommendedName>
        <fullName evidence="14">Histidine kinase domain-containing protein</fullName>
    </recommendedName>
</protein>
<comment type="caution">
    <text evidence="15">The sequence shown here is derived from an EMBL/GenBank/DDBJ whole genome shotgun (WGS) entry which is preliminary data.</text>
</comment>
<feature type="transmembrane region" description="Helical" evidence="13">
    <location>
        <begin position="295"/>
        <end position="317"/>
    </location>
</feature>
<evidence type="ECO:0000256" key="13">
    <source>
        <dbReference type="SAM" id="Phobius"/>
    </source>
</evidence>
<keyword evidence="10" id="KW-0902">Two-component regulatory system</keyword>
<evidence type="ECO:0000256" key="4">
    <source>
        <dbReference type="ARBA" id="ARBA00022679"/>
    </source>
</evidence>
<dbReference type="InterPro" id="IPR005467">
    <property type="entry name" value="His_kinase_dom"/>
</dbReference>
<evidence type="ECO:0000256" key="7">
    <source>
        <dbReference type="ARBA" id="ARBA00022777"/>
    </source>
</evidence>
<keyword evidence="4" id="KW-0808">Transferase</keyword>
<keyword evidence="5 13" id="KW-0812">Transmembrane</keyword>